<dbReference type="STRING" id="536979.SAMN04488055_0189"/>
<keyword evidence="2 5" id="KW-0238">DNA-binding</keyword>
<dbReference type="OrthoDB" id="9791143at2"/>
<dbReference type="RefSeq" id="WP_074237307.1">
    <property type="nucleotide sequence ID" value="NZ_FSRA01000001.1"/>
</dbReference>
<organism evidence="5 6">
    <name type="scientific">Chitinophaga niabensis</name>
    <dbReference type="NCBI Taxonomy" id="536979"/>
    <lineage>
        <taxon>Bacteria</taxon>
        <taxon>Pseudomonadati</taxon>
        <taxon>Bacteroidota</taxon>
        <taxon>Chitinophagia</taxon>
        <taxon>Chitinophagales</taxon>
        <taxon>Chitinophagaceae</taxon>
        <taxon>Chitinophaga</taxon>
    </lineage>
</organism>
<dbReference type="AlphaFoldDB" id="A0A1N6D386"/>
<dbReference type="InterPro" id="IPR036388">
    <property type="entry name" value="WH-like_DNA-bd_sf"/>
</dbReference>
<accession>A0A1N6D386</accession>
<dbReference type="Gene3D" id="1.10.10.10">
    <property type="entry name" value="Winged helix-like DNA-binding domain superfamily/Winged helix DNA-binding domain"/>
    <property type="match status" value="1"/>
</dbReference>
<dbReference type="PANTHER" id="PTHR33204">
    <property type="entry name" value="TRANSCRIPTIONAL REGULATOR, MARR FAMILY"/>
    <property type="match status" value="1"/>
</dbReference>
<dbReference type="InterPro" id="IPR036390">
    <property type="entry name" value="WH_DNA-bd_sf"/>
</dbReference>
<dbReference type="EMBL" id="FSRA01000001">
    <property type="protein sequence ID" value="SIN65245.1"/>
    <property type="molecule type" value="Genomic_DNA"/>
</dbReference>
<keyword evidence="3" id="KW-0804">Transcription</keyword>
<dbReference type="GO" id="GO:0003677">
    <property type="term" value="F:DNA binding"/>
    <property type="evidence" value="ECO:0007669"/>
    <property type="project" value="UniProtKB-KW"/>
</dbReference>
<name>A0A1N6D386_9BACT</name>
<evidence type="ECO:0000313" key="5">
    <source>
        <dbReference type="EMBL" id="SIN65245.1"/>
    </source>
</evidence>
<dbReference type="PROSITE" id="PS51118">
    <property type="entry name" value="HTH_HXLR"/>
    <property type="match status" value="1"/>
</dbReference>
<gene>
    <name evidence="5" type="ORF">SAMN04488055_0189</name>
</gene>
<dbReference type="Proteomes" id="UP000185003">
    <property type="component" value="Unassembled WGS sequence"/>
</dbReference>
<keyword evidence="1" id="KW-0805">Transcription regulation</keyword>
<feature type="domain" description="HTH hxlR-type" evidence="4">
    <location>
        <begin position="10"/>
        <end position="109"/>
    </location>
</feature>
<proteinExistence type="predicted"/>
<dbReference type="SUPFAM" id="SSF46785">
    <property type="entry name" value="Winged helix' DNA-binding domain"/>
    <property type="match status" value="1"/>
</dbReference>
<evidence type="ECO:0000259" key="4">
    <source>
        <dbReference type="PROSITE" id="PS51118"/>
    </source>
</evidence>
<keyword evidence="6" id="KW-1185">Reference proteome</keyword>
<evidence type="ECO:0000256" key="2">
    <source>
        <dbReference type="ARBA" id="ARBA00023125"/>
    </source>
</evidence>
<protein>
    <submittedName>
        <fullName evidence="5">DNA-binding transcriptional regulator, HxlR family</fullName>
    </submittedName>
</protein>
<evidence type="ECO:0000256" key="3">
    <source>
        <dbReference type="ARBA" id="ARBA00023163"/>
    </source>
</evidence>
<evidence type="ECO:0000313" key="6">
    <source>
        <dbReference type="Proteomes" id="UP000185003"/>
    </source>
</evidence>
<dbReference type="PANTHER" id="PTHR33204:SF37">
    <property type="entry name" value="HTH-TYPE TRANSCRIPTIONAL REGULATOR YODB"/>
    <property type="match status" value="1"/>
</dbReference>
<reference evidence="5 6" key="1">
    <citation type="submission" date="2016-11" db="EMBL/GenBank/DDBJ databases">
        <authorList>
            <person name="Jaros S."/>
            <person name="Januszkiewicz K."/>
            <person name="Wedrychowicz H."/>
        </authorList>
    </citation>
    <scope>NUCLEOTIDE SEQUENCE [LARGE SCALE GENOMIC DNA]</scope>
    <source>
        <strain evidence="5 6">DSM 24787</strain>
    </source>
</reference>
<sequence>MKQVKTRSVCPISNVLDLFGDKWTLLILRDMIFEGKSSYGECTASDEKIATNILADRFELLESQGLVTKKVSPVHRSKFIYTLTEKAIDLIPLIAEMVLWGSKHFEGTSTKPENLLAQLKKDKAGTIKTYTARLKKQL</sequence>
<evidence type="ECO:0000256" key="1">
    <source>
        <dbReference type="ARBA" id="ARBA00023015"/>
    </source>
</evidence>
<dbReference type="Pfam" id="PF01638">
    <property type="entry name" value="HxlR"/>
    <property type="match status" value="1"/>
</dbReference>
<dbReference type="InterPro" id="IPR002577">
    <property type="entry name" value="HTH_HxlR"/>
</dbReference>